<name>A0AAD9NBM7_9ANNE</name>
<proteinExistence type="predicted"/>
<dbReference type="Proteomes" id="UP001208570">
    <property type="component" value="Unassembled WGS sequence"/>
</dbReference>
<sequence length="90" mass="10145">MMVDNWLEPVMGIHEARIEDTAKLITDVKQQITSVDINIKPETVKFVIGDNQIKLGKTVKEKLKSPVVAEFISRFEGLLAEEEAVSYKCP</sequence>
<evidence type="ECO:0000313" key="2">
    <source>
        <dbReference type="Proteomes" id="UP001208570"/>
    </source>
</evidence>
<keyword evidence="2" id="KW-1185">Reference proteome</keyword>
<organism evidence="1 2">
    <name type="scientific">Paralvinella palmiformis</name>
    <dbReference type="NCBI Taxonomy" id="53620"/>
    <lineage>
        <taxon>Eukaryota</taxon>
        <taxon>Metazoa</taxon>
        <taxon>Spiralia</taxon>
        <taxon>Lophotrochozoa</taxon>
        <taxon>Annelida</taxon>
        <taxon>Polychaeta</taxon>
        <taxon>Sedentaria</taxon>
        <taxon>Canalipalpata</taxon>
        <taxon>Terebellida</taxon>
        <taxon>Terebelliformia</taxon>
        <taxon>Alvinellidae</taxon>
        <taxon>Paralvinella</taxon>
    </lineage>
</organism>
<accession>A0AAD9NBM7</accession>
<reference evidence="1" key="1">
    <citation type="journal article" date="2023" name="Mol. Biol. Evol.">
        <title>Third-Generation Sequencing Reveals the Adaptive Role of the Epigenome in Three Deep-Sea Polychaetes.</title>
        <authorList>
            <person name="Perez M."/>
            <person name="Aroh O."/>
            <person name="Sun Y."/>
            <person name="Lan Y."/>
            <person name="Juniper S.K."/>
            <person name="Young C.R."/>
            <person name="Angers B."/>
            <person name="Qian P.Y."/>
        </authorList>
    </citation>
    <scope>NUCLEOTIDE SEQUENCE</scope>
    <source>
        <strain evidence="1">P08H-3</strain>
    </source>
</reference>
<protein>
    <submittedName>
        <fullName evidence="1">Uncharacterized protein</fullName>
    </submittedName>
</protein>
<gene>
    <name evidence="1" type="ORF">LSH36_65g00015</name>
</gene>
<comment type="caution">
    <text evidence="1">The sequence shown here is derived from an EMBL/GenBank/DDBJ whole genome shotgun (WGS) entry which is preliminary data.</text>
</comment>
<dbReference type="EMBL" id="JAODUP010000065">
    <property type="protein sequence ID" value="KAK2164332.1"/>
    <property type="molecule type" value="Genomic_DNA"/>
</dbReference>
<dbReference type="AlphaFoldDB" id="A0AAD9NBM7"/>
<evidence type="ECO:0000313" key="1">
    <source>
        <dbReference type="EMBL" id="KAK2164332.1"/>
    </source>
</evidence>